<evidence type="ECO:0000313" key="4">
    <source>
        <dbReference type="Proteomes" id="UP000500953"/>
    </source>
</evidence>
<dbReference type="AlphaFoldDB" id="A0A6G9Z7D0"/>
<dbReference type="Proteomes" id="UP000500953">
    <property type="component" value="Chromosome"/>
</dbReference>
<evidence type="ECO:0000313" key="3">
    <source>
        <dbReference type="EMBL" id="QIS21360.1"/>
    </source>
</evidence>
<proteinExistence type="predicted"/>
<name>A0A6G9Z7D0_9NOCA</name>
<feature type="compositionally biased region" description="Acidic residues" evidence="1">
    <location>
        <begin position="297"/>
        <end position="310"/>
    </location>
</feature>
<protein>
    <recommendedName>
        <fullName evidence="5">DUF2637 domain-containing protein</fullName>
    </recommendedName>
</protein>
<dbReference type="EMBL" id="CP046173">
    <property type="protein sequence ID" value="QIS21360.1"/>
    <property type="molecule type" value="Genomic_DNA"/>
</dbReference>
<evidence type="ECO:0000256" key="2">
    <source>
        <dbReference type="SAM" id="Phobius"/>
    </source>
</evidence>
<evidence type="ECO:0000256" key="1">
    <source>
        <dbReference type="SAM" id="MobiDB-lite"/>
    </source>
</evidence>
<keyword evidence="2" id="KW-1133">Transmembrane helix</keyword>
<reference evidence="3 4" key="1">
    <citation type="journal article" date="2019" name="ACS Chem. Biol.">
        <title>Identification and Mobilization of a Cryptic Antibiotic Biosynthesis Gene Locus from a Human-Pathogenic Nocardia Isolate.</title>
        <authorList>
            <person name="Herisse M."/>
            <person name="Ishida K."/>
            <person name="Porter J.L."/>
            <person name="Howden B."/>
            <person name="Hertweck C."/>
            <person name="Stinear T.P."/>
            <person name="Pidot S.J."/>
        </authorList>
    </citation>
    <scope>NUCLEOTIDE SEQUENCE [LARGE SCALE GENOMIC DNA]</scope>
    <source>
        <strain evidence="3 4">AUSMDU00012715</strain>
    </source>
</reference>
<organism evidence="3 4">
    <name type="scientific">Nocardia terpenica</name>
    <dbReference type="NCBI Taxonomy" id="455432"/>
    <lineage>
        <taxon>Bacteria</taxon>
        <taxon>Bacillati</taxon>
        <taxon>Actinomycetota</taxon>
        <taxon>Actinomycetes</taxon>
        <taxon>Mycobacteriales</taxon>
        <taxon>Nocardiaceae</taxon>
        <taxon>Nocardia</taxon>
    </lineage>
</organism>
<feature type="transmembrane region" description="Helical" evidence="2">
    <location>
        <begin position="132"/>
        <end position="152"/>
    </location>
</feature>
<keyword evidence="2" id="KW-0812">Transmembrane</keyword>
<dbReference type="RefSeq" id="WP_167488654.1">
    <property type="nucleotide sequence ID" value="NZ_CP046173.1"/>
</dbReference>
<feature type="transmembrane region" description="Helical" evidence="2">
    <location>
        <begin position="63"/>
        <end position="81"/>
    </location>
</feature>
<feature type="region of interest" description="Disordered" evidence="1">
    <location>
        <begin position="289"/>
        <end position="310"/>
    </location>
</feature>
<keyword evidence="2" id="KW-0472">Membrane</keyword>
<accession>A0A6G9Z7D0</accession>
<sequence length="310" mass="33419">MLVSAESSRQVTIVCERSTRQDLLVLVEERSEHRPAPGPVVDERRCESGLYAQLAYLYRVKKWSVRGLVGVVVAAMAWSAVNAQHSIAPDGPTDPLYWASYVLEGFIGTVLVVFMVSGSASVRWPVTAGTTTIRWTGVFLLVGMIAVSTSPYLRVGDWFGVAVHTVAPLMIGIALFGHRTITSQVGEIITRACELPADDISEHLDTLIAHSSAPEPLPADGDDPRPSGAVFMAEFEREFTTRTPMPDAVGKLSVLAREDAPVRADTGVDPEPVAREGGRTEHASIDVCGMDCGSITDSEDGTDSEEELPR</sequence>
<gene>
    <name evidence="3" type="ORF">F6W96_26530</name>
</gene>
<feature type="transmembrane region" description="Helical" evidence="2">
    <location>
        <begin position="158"/>
        <end position="177"/>
    </location>
</feature>
<evidence type="ECO:0008006" key="5">
    <source>
        <dbReference type="Google" id="ProtNLM"/>
    </source>
</evidence>
<feature type="transmembrane region" description="Helical" evidence="2">
    <location>
        <begin position="101"/>
        <end position="120"/>
    </location>
</feature>